<dbReference type="Proteomes" id="UP000029228">
    <property type="component" value="Unassembled WGS sequence"/>
</dbReference>
<protein>
    <submittedName>
        <fullName evidence="1">Uncharacterized protein</fullName>
    </submittedName>
</protein>
<dbReference type="STRING" id="990268.JCM19235_1954"/>
<accession>A0A090RTE5</accession>
<name>A0A090RTE5_9VIBR</name>
<dbReference type="EMBL" id="BBMR01000003">
    <property type="protein sequence ID" value="GAL18531.1"/>
    <property type="molecule type" value="Genomic_DNA"/>
</dbReference>
<comment type="caution">
    <text evidence="1">The sequence shown here is derived from an EMBL/GenBank/DDBJ whole genome shotgun (WGS) entry which is preliminary data.</text>
</comment>
<reference evidence="1 2" key="2">
    <citation type="submission" date="2014-09" db="EMBL/GenBank/DDBJ databases">
        <authorList>
            <consortium name="NBRP consortium"/>
            <person name="Sawabe T."/>
            <person name="Meirelles P."/>
            <person name="Nakanishi M."/>
            <person name="Sayaka M."/>
            <person name="Hattori M."/>
            <person name="Ohkuma M."/>
        </authorList>
    </citation>
    <scope>NUCLEOTIDE SEQUENCE [LARGE SCALE GENOMIC DNA]</scope>
    <source>
        <strain evidence="2">JCM19235</strain>
    </source>
</reference>
<evidence type="ECO:0000313" key="2">
    <source>
        <dbReference type="Proteomes" id="UP000029228"/>
    </source>
</evidence>
<sequence length="90" mass="9970">MSLLDLHEPKTITVELKGRPFVFVDLSAAQYIKLQDVMAEADPKAFAHLIVELLAANIQGEELAEEQIWEAFSIDEIQEIGLQFVSGLSG</sequence>
<keyword evidence="2" id="KW-1185">Reference proteome</keyword>
<proteinExistence type="predicted"/>
<reference evidence="1 2" key="1">
    <citation type="submission" date="2014-09" db="EMBL/GenBank/DDBJ databases">
        <title>Vibrio maritimus JCM 19235. (C45) whole genome shotgun sequence.</title>
        <authorList>
            <person name="Sawabe T."/>
            <person name="Meirelles P."/>
            <person name="Nakanishi M."/>
            <person name="Sayaka M."/>
            <person name="Hattori M."/>
            <person name="Ohkuma M."/>
        </authorList>
    </citation>
    <scope>NUCLEOTIDE SEQUENCE [LARGE SCALE GENOMIC DNA]</scope>
    <source>
        <strain evidence="2">JCM19235</strain>
    </source>
</reference>
<gene>
    <name evidence="1" type="ORF">JCM19235_1954</name>
</gene>
<evidence type="ECO:0000313" key="1">
    <source>
        <dbReference type="EMBL" id="GAL18531.1"/>
    </source>
</evidence>
<organism evidence="1 2">
    <name type="scientific">Vibrio maritimus</name>
    <dbReference type="NCBI Taxonomy" id="990268"/>
    <lineage>
        <taxon>Bacteria</taxon>
        <taxon>Pseudomonadati</taxon>
        <taxon>Pseudomonadota</taxon>
        <taxon>Gammaproteobacteria</taxon>
        <taxon>Vibrionales</taxon>
        <taxon>Vibrionaceae</taxon>
        <taxon>Vibrio</taxon>
    </lineage>
</organism>
<dbReference type="AlphaFoldDB" id="A0A090RTE5"/>